<dbReference type="EMBL" id="JBHTLX010000022">
    <property type="protein sequence ID" value="MFD1249648.1"/>
    <property type="molecule type" value="Genomic_DNA"/>
</dbReference>
<evidence type="ECO:0000256" key="2">
    <source>
        <dbReference type="SAM" id="Phobius"/>
    </source>
</evidence>
<reference evidence="4" key="1">
    <citation type="journal article" date="2019" name="Int. J. Syst. Evol. Microbiol.">
        <title>The Global Catalogue of Microorganisms (GCM) 10K type strain sequencing project: providing services to taxonomists for standard genome sequencing and annotation.</title>
        <authorList>
            <consortium name="The Broad Institute Genomics Platform"/>
            <consortium name="The Broad Institute Genome Sequencing Center for Infectious Disease"/>
            <person name="Wu L."/>
            <person name="Ma J."/>
        </authorList>
    </citation>
    <scope>NUCLEOTIDE SEQUENCE [LARGE SCALE GENOMIC DNA]</scope>
    <source>
        <strain evidence="4">CCUG 52478</strain>
    </source>
</reference>
<proteinExistence type="predicted"/>
<protein>
    <submittedName>
        <fullName evidence="3">Uncharacterized protein</fullName>
    </submittedName>
</protein>
<feature type="compositionally biased region" description="Basic residues" evidence="1">
    <location>
        <begin position="15"/>
        <end position="26"/>
    </location>
</feature>
<accession>A0ABW3W2Y6</accession>
<keyword evidence="2" id="KW-1133">Transmembrane helix</keyword>
<keyword evidence="2" id="KW-0812">Transmembrane</keyword>
<feature type="region of interest" description="Disordered" evidence="1">
    <location>
        <begin position="1"/>
        <end position="58"/>
    </location>
</feature>
<gene>
    <name evidence="3" type="ORF">ACFQ3F_17755</name>
</gene>
<comment type="caution">
    <text evidence="3">The sequence shown here is derived from an EMBL/GenBank/DDBJ whole genome shotgun (WGS) entry which is preliminary data.</text>
</comment>
<feature type="compositionally biased region" description="Polar residues" evidence="1">
    <location>
        <begin position="1"/>
        <end position="13"/>
    </location>
</feature>
<feature type="transmembrane region" description="Helical" evidence="2">
    <location>
        <begin position="69"/>
        <end position="88"/>
    </location>
</feature>
<evidence type="ECO:0000256" key="1">
    <source>
        <dbReference type="SAM" id="MobiDB-lite"/>
    </source>
</evidence>
<evidence type="ECO:0000313" key="4">
    <source>
        <dbReference type="Proteomes" id="UP001597229"/>
    </source>
</evidence>
<organism evidence="3 4">
    <name type="scientific">Nocardioides ginsengisoli</name>
    <dbReference type="NCBI Taxonomy" id="363868"/>
    <lineage>
        <taxon>Bacteria</taxon>
        <taxon>Bacillati</taxon>
        <taxon>Actinomycetota</taxon>
        <taxon>Actinomycetes</taxon>
        <taxon>Propionibacteriales</taxon>
        <taxon>Nocardioidaceae</taxon>
        <taxon>Nocardioides</taxon>
    </lineage>
</organism>
<dbReference type="Proteomes" id="UP001597229">
    <property type="component" value="Unassembled WGS sequence"/>
</dbReference>
<evidence type="ECO:0000313" key="3">
    <source>
        <dbReference type="EMBL" id="MFD1249648.1"/>
    </source>
</evidence>
<dbReference type="RefSeq" id="WP_367918756.1">
    <property type="nucleotide sequence ID" value="NZ_BAABAC010000014.1"/>
</dbReference>
<keyword evidence="2" id="KW-0472">Membrane</keyword>
<name>A0ABW3W2Y6_9ACTN</name>
<keyword evidence="4" id="KW-1185">Reference proteome</keyword>
<sequence>MTEGGSTRGTTSVPGKRKAERPKRGRRPSEPGPPPVSRRPGARATAKTGGALSSPPLPRPSFSAKTWRYLALGVAVVLGIGWLVWYALTPDRLPTTTKTVNASGVVGQPLYIGMFAPTKDFDRTIRISGVRVHTTADVKLKVTPLLCRRGTVGVTTKPEQFCAELVNPEGQRFTAGDSIVVRVDSDVAALAVIDRIKIAYREDIRWDTQPAGYQQALVTVAGRPEATGDGQ</sequence>